<reference evidence="1" key="1">
    <citation type="submission" date="2023-06" db="EMBL/GenBank/DDBJ databases">
        <title>Survivors Of The Sea: Transcriptome response of Skeletonema marinoi to long-term dormancy.</title>
        <authorList>
            <person name="Pinder M.I.M."/>
            <person name="Kourtchenko O."/>
            <person name="Robertson E.K."/>
            <person name="Larsson T."/>
            <person name="Maumus F."/>
            <person name="Osuna-Cruz C.M."/>
            <person name="Vancaester E."/>
            <person name="Stenow R."/>
            <person name="Vandepoele K."/>
            <person name="Ploug H."/>
            <person name="Bruchert V."/>
            <person name="Godhe A."/>
            <person name="Topel M."/>
        </authorList>
    </citation>
    <scope>NUCLEOTIDE SEQUENCE</scope>
    <source>
        <strain evidence="1">R05AC</strain>
    </source>
</reference>
<dbReference type="GO" id="GO:0106064">
    <property type="term" value="P:regulation of cobalamin metabolic process"/>
    <property type="evidence" value="ECO:0007669"/>
    <property type="project" value="TreeGrafter"/>
</dbReference>
<dbReference type="EMBL" id="JATAAI010000054">
    <property type="protein sequence ID" value="KAK1733073.1"/>
    <property type="molecule type" value="Genomic_DNA"/>
</dbReference>
<sequence>MTILAARANGKFVIDGVYNNFRHGDGLYQECMQGKTWGMDGKTLIHPNQVKTANEVFAPSEEEVEHARRLIACWDEAKSSSEGAFTGVAVLDGIMVEELHVKSARLLLARAEKIAQMKTV</sequence>
<protein>
    <submittedName>
        <fullName evidence="1">Citrate lyase subunit beta</fullName>
        <ecNumber evidence="1">4.1.3.34</ecNumber>
    </submittedName>
</protein>
<keyword evidence="1" id="KW-0456">Lyase</keyword>
<dbReference type="InterPro" id="IPR040186">
    <property type="entry name" value="Citramalyl-CoA_lyase"/>
</dbReference>
<dbReference type="PANTHER" id="PTHR11105">
    <property type="entry name" value="CITRATE LYASE SUBUNIT BETA-RELATED"/>
    <property type="match status" value="1"/>
</dbReference>
<dbReference type="GO" id="GO:0047777">
    <property type="term" value="F:(S)-citramalyl-CoA lyase activity"/>
    <property type="evidence" value="ECO:0007669"/>
    <property type="project" value="TreeGrafter"/>
</dbReference>
<name>A0AAD8XSY9_9STRA</name>
<comment type="caution">
    <text evidence="1">The sequence shown here is derived from an EMBL/GenBank/DDBJ whole genome shotgun (WGS) entry which is preliminary data.</text>
</comment>
<accession>A0AAD8XSY9</accession>
<dbReference type="Pfam" id="PF15617">
    <property type="entry name" value="C-C_Bond_Lyase"/>
    <property type="match status" value="1"/>
</dbReference>
<evidence type="ECO:0000313" key="2">
    <source>
        <dbReference type="Proteomes" id="UP001224775"/>
    </source>
</evidence>
<proteinExistence type="predicted"/>
<dbReference type="PANTHER" id="PTHR11105:SF0">
    <property type="entry name" value="CITRAMALYL-COA LYASE, MITOCHONDRIAL"/>
    <property type="match status" value="1"/>
</dbReference>
<dbReference type="EC" id="4.1.3.34" evidence="1"/>
<keyword evidence="2" id="KW-1185">Reference proteome</keyword>
<dbReference type="InterPro" id="IPR039480">
    <property type="entry name" value="C-C_Bond_Lyase-like"/>
</dbReference>
<evidence type="ECO:0000313" key="1">
    <source>
        <dbReference type="EMBL" id="KAK1733073.1"/>
    </source>
</evidence>
<dbReference type="Proteomes" id="UP001224775">
    <property type="component" value="Unassembled WGS sequence"/>
</dbReference>
<dbReference type="InterPro" id="IPR015813">
    <property type="entry name" value="Pyrv/PenolPyrv_kinase-like_dom"/>
</dbReference>
<dbReference type="Gene3D" id="3.20.20.60">
    <property type="entry name" value="Phosphoenolpyruvate-binding domains"/>
    <property type="match status" value="1"/>
</dbReference>
<dbReference type="InterPro" id="IPR040442">
    <property type="entry name" value="Pyrv_kinase-like_dom_sf"/>
</dbReference>
<dbReference type="GO" id="GO:0008816">
    <property type="term" value="F:citryl-CoA lyase activity"/>
    <property type="evidence" value="ECO:0007669"/>
    <property type="project" value="UniProtKB-EC"/>
</dbReference>
<gene>
    <name evidence="1" type="ORF">QTG54_016211</name>
</gene>
<organism evidence="1 2">
    <name type="scientific">Skeletonema marinoi</name>
    <dbReference type="NCBI Taxonomy" id="267567"/>
    <lineage>
        <taxon>Eukaryota</taxon>
        <taxon>Sar</taxon>
        <taxon>Stramenopiles</taxon>
        <taxon>Ochrophyta</taxon>
        <taxon>Bacillariophyta</taxon>
        <taxon>Coscinodiscophyceae</taxon>
        <taxon>Thalassiosirophycidae</taxon>
        <taxon>Thalassiosirales</taxon>
        <taxon>Skeletonemataceae</taxon>
        <taxon>Skeletonema</taxon>
        <taxon>Skeletonema marinoi-dohrnii complex</taxon>
    </lineage>
</organism>
<dbReference type="SUPFAM" id="SSF51621">
    <property type="entry name" value="Phosphoenolpyruvate/pyruvate domain"/>
    <property type="match status" value="1"/>
</dbReference>
<dbReference type="AlphaFoldDB" id="A0AAD8XSY9"/>